<dbReference type="GO" id="GO:0000049">
    <property type="term" value="F:tRNA binding"/>
    <property type="evidence" value="ECO:0007669"/>
    <property type="project" value="TreeGrafter"/>
</dbReference>
<dbReference type="InterPro" id="IPR038385">
    <property type="entry name" value="Sua5/YwlC_C"/>
</dbReference>
<evidence type="ECO:0000259" key="13">
    <source>
        <dbReference type="PROSITE" id="PS51163"/>
    </source>
</evidence>
<dbReference type="GO" id="GO:0006450">
    <property type="term" value="P:regulation of translational fidelity"/>
    <property type="evidence" value="ECO:0007669"/>
    <property type="project" value="TreeGrafter"/>
</dbReference>
<evidence type="ECO:0000256" key="1">
    <source>
        <dbReference type="ARBA" id="ARBA00004496"/>
    </source>
</evidence>
<dbReference type="InterPro" id="IPR010923">
    <property type="entry name" value="T(6)A37_SUA5"/>
</dbReference>
<dbReference type="PANTHER" id="PTHR17490">
    <property type="entry name" value="SUA5"/>
    <property type="match status" value="1"/>
</dbReference>
<accession>A0A6J6WBA8</accession>
<evidence type="ECO:0000256" key="7">
    <source>
        <dbReference type="ARBA" id="ARBA00022694"/>
    </source>
</evidence>
<evidence type="ECO:0000256" key="4">
    <source>
        <dbReference type="ARBA" id="ARBA00015492"/>
    </source>
</evidence>
<evidence type="ECO:0000313" key="14">
    <source>
        <dbReference type="EMBL" id="CAB4780393.1"/>
    </source>
</evidence>
<gene>
    <name evidence="14" type="ORF">UFOPK2894_01169</name>
</gene>
<comment type="subcellular location">
    <subcellularLocation>
        <location evidence="1">Cytoplasm</location>
    </subcellularLocation>
</comment>
<keyword evidence="7" id="KW-0819">tRNA processing</keyword>
<evidence type="ECO:0000256" key="5">
    <source>
        <dbReference type="ARBA" id="ARBA00022490"/>
    </source>
</evidence>
<evidence type="ECO:0000256" key="2">
    <source>
        <dbReference type="ARBA" id="ARBA00007663"/>
    </source>
</evidence>
<proteinExistence type="inferred from homology"/>
<dbReference type="PANTHER" id="PTHR17490:SF16">
    <property type="entry name" value="THREONYLCARBAMOYL-AMP SYNTHASE"/>
    <property type="match status" value="1"/>
</dbReference>
<evidence type="ECO:0000256" key="3">
    <source>
        <dbReference type="ARBA" id="ARBA00012584"/>
    </source>
</evidence>
<dbReference type="PIRSF" id="PIRSF004930">
    <property type="entry name" value="Tln_factor_SUA5"/>
    <property type="match status" value="1"/>
</dbReference>
<dbReference type="NCBIfam" id="TIGR00057">
    <property type="entry name" value="L-threonylcarbamoyladenylate synthase"/>
    <property type="match status" value="1"/>
</dbReference>
<evidence type="ECO:0000256" key="6">
    <source>
        <dbReference type="ARBA" id="ARBA00022679"/>
    </source>
</evidence>
<dbReference type="AlphaFoldDB" id="A0A6J6WBA8"/>
<comment type="catalytic activity">
    <reaction evidence="12">
        <text>L-threonine + hydrogencarbonate + ATP = L-threonylcarbamoyladenylate + diphosphate + H2O</text>
        <dbReference type="Rhea" id="RHEA:36407"/>
        <dbReference type="ChEBI" id="CHEBI:15377"/>
        <dbReference type="ChEBI" id="CHEBI:17544"/>
        <dbReference type="ChEBI" id="CHEBI:30616"/>
        <dbReference type="ChEBI" id="CHEBI:33019"/>
        <dbReference type="ChEBI" id="CHEBI:57926"/>
        <dbReference type="ChEBI" id="CHEBI:73682"/>
        <dbReference type="EC" id="2.7.7.87"/>
    </reaction>
</comment>
<evidence type="ECO:0000256" key="12">
    <source>
        <dbReference type="ARBA" id="ARBA00048366"/>
    </source>
</evidence>
<dbReference type="Gene3D" id="3.40.50.11030">
    <property type="entry name" value="Threonylcarbamoyl-AMP synthase, C-terminal domain"/>
    <property type="match status" value="1"/>
</dbReference>
<dbReference type="Gene3D" id="3.90.870.10">
    <property type="entry name" value="DHBP synthase"/>
    <property type="match status" value="1"/>
</dbReference>
<protein>
    <recommendedName>
        <fullName evidence="4">Threonylcarbamoyl-AMP synthase</fullName>
        <ecNumber evidence="3">2.7.7.87</ecNumber>
    </recommendedName>
    <alternativeName>
        <fullName evidence="11">L-threonylcarbamoyladenylate synthase</fullName>
    </alternativeName>
</protein>
<evidence type="ECO:0000256" key="8">
    <source>
        <dbReference type="ARBA" id="ARBA00022695"/>
    </source>
</evidence>
<organism evidence="14">
    <name type="scientific">freshwater metagenome</name>
    <dbReference type="NCBI Taxonomy" id="449393"/>
    <lineage>
        <taxon>unclassified sequences</taxon>
        <taxon>metagenomes</taxon>
        <taxon>ecological metagenomes</taxon>
    </lineage>
</organism>
<name>A0A6J6WBA8_9ZZZZ</name>
<dbReference type="GO" id="GO:0008033">
    <property type="term" value="P:tRNA processing"/>
    <property type="evidence" value="ECO:0007669"/>
    <property type="project" value="UniProtKB-KW"/>
</dbReference>
<evidence type="ECO:0000256" key="9">
    <source>
        <dbReference type="ARBA" id="ARBA00022741"/>
    </source>
</evidence>
<evidence type="ECO:0000256" key="11">
    <source>
        <dbReference type="ARBA" id="ARBA00029774"/>
    </source>
</evidence>
<dbReference type="InterPro" id="IPR050156">
    <property type="entry name" value="TC-AMP_synthase_SUA5"/>
</dbReference>
<dbReference type="SUPFAM" id="SSF55821">
    <property type="entry name" value="YrdC/RibB"/>
    <property type="match status" value="1"/>
</dbReference>
<keyword evidence="9" id="KW-0547">Nucleotide-binding</keyword>
<dbReference type="Pfam" id="PF03481">
    <property type="entry name" value="Sua5_C"/>
    <property type="match status" value="1"/>
</dbReference>
<feature type="domain" description="YrdC-like" evidence="13">
    <location>
        <begin position="5"/>
        <end position="195"/>
    </location>
</feature>
<dbReference type="GO" id="GO:0005737">
    <property type="term" value="C:cytoplasm"/>
    <property type="evidence" value="ECO:0007669"/>
    <property type="project" value="UniProtKB-SubCell"/>
</dbReference>
<comment type="similarity">
    <text evidence="2">Belongs to the SUA5 family.</text>
</comment>
<dbReference type="EC" id="2.7.7.87" evidence="3"/>
<reference evidence="14" key="1">
    <citation type="submission" date="2020-05" db="EMBL/GenBank/DDBJ databases">
        <authorList>
            <person name="Chiriac C."/>
            <person name="Salcher M."/>
            <person name="Ghai R."/>
            <person name="Kavagutti S V."/>
        </authorList>
    </citation>
    <scope>NUCLEOTIDE SEQUENCE</scope>
</reference>
<sequence length="308" mass="32231">MRVITTSLEQAARALQGGALVAIPTETVYGLAADARNEAAVVSIYVVKGRPSSHPVIVHIADVDQLDEWAINIPEWARALAETFWPGPLTLILPRAAHVGDWITGGQESVGVRCPDHALTLALLRESGLGVAAPSANRFGSLSPTSAAAVLEELGEYLDPAEDLILDGGECEIGVESTIVSCLGSAPSILRLGAITAEQVAIVTGLDVVAVDPSVRAPGTLAQHYSPRAHVCMEVNEKCEAMIALAEVDTPLGLVRLASPNTAAQYAHELYAAMREADHRGYTCIAVIPPSGEGIAAAVRDRITRASA</sequence>
<keyword evidence="8" id="KW-0548">Nucleotidyltransferase</keyword>
<dbReference type="InterPro" id="IPR006070">
    <property type="entry name" value="Sua5-like_dom"/>
</dbReference>
<keyword evidence="10" id="KW-0067">ATP-binding</keyword>
<dbReference type="InterPro" id="IPR005145">
    <property type="entry name" value="Sua5_C"/>
</dbReference>
<dbReference type="GO" id="GO:0061710">
    <property type="term" value="F:L-threonylcarbamoyladenylate synthase"/>
    <property type="evidence" value="ECO:0007669"/>
    <property type="project" value="UniProtKB-EC"/>
</dbReference>
<keyword evidence="6" id="KW-0808">Transferase</keyword>
<dbReference type="GO" id="GO:0005524">
    <property type="term" value="F:ATP binding"/>
    <property type="evidence" value="ECO:0007669"/>
    <property type="project" value="UniProtKB-KW"/>
</dbReference>
<dbReference type="FunFam" id="3.90.870.10:FF:000009">
    <property type="entry name" value="Threonylcarbamoyl-AMP synthase, putative"/>
    <property type="match status" value="1"/>
</dbReference>
<dbReference type="PROSITE" id="PS51163">
    <property type="entry name" value="YRDC"/>
    <property type="match status" value="1"/>
</dbReference>
<dbReference type="EMBL" id="CAEZZQ010000077">
    <property type="protein sequence ID" value="CAB4780393.1"/>
    <property type="molecule type" value="Genomic_DNA"/>
</dbReference>
<evidence type="ECO:0000256" key="10">
    <source>
        <dbReference type="ARBA" id="ARBA00022840"/>
    </source>
</evidence>
<keyword evidence="5" id="KW-0963">Cytoplasm</keyword>
<dbReference type="InterPro" id="IPR017945">
    <property type="entry name" value="DHBP_synth_RibB-like_a/b_dom"/>
</dbReference>
<dbReference type="GO" id="GO:0003725">
    <property type="term" value="F:double-stranded RNA binding"/>
    <property type="evidence" value="ECO:0007669"/>
    <property type="project" value="InterPro"/>
</dbReference>
<dbReference type="Pfam" id="PF01300">
    <property type="entry name" value="Sua5_yciO_yrdC"/>
    <property type="match status" value="1"/>
</dbReference>